<dbReference type="InterPro" id="IPR037066">
    <property type="entry name" value="Plug_dom_sf"/>
</dbReference>
<dbReference type="InterPro" id="IPR039426">
    <property type="entry name" value="TonB-dep_rcpt-like"/>
</dbReference>
<dbReference type="Pfam" id="PF07715">
    <property type="entry name" value="Plug"/>
    <property type="match status" value="1"/>
</dbReference>
<keyword evidence="2" id="KW-0813">Transport</keyword>
<dbReference type="EMBL" id="BMHT01000001">
    <property type="protein sequence ID" value="GGE99081.1"/>
    <property type="molecule type" value="Genomic_DNA"/>
</dbReference>
<evidence type="ECO:0000256" key="2">
    <source>
        <dbReference type="PROSITE-ProRule" id="PRU01360"/>
    </source>
</evidence>
<keyword evidence="2" id="KW-0998">Cell outer membrane</keyword>
<comment type="similarity">
    <text evidence="2">Belongs to the TonB-dependent receptor family.</text>
</comment>
<dbReference type="Proteomes" id="UP000632273">
    <property type="component" value="Unassembled WGS sequence"/>
</dbReference>
<dbReference type="RefSeq" id="WP_188811027.1">
    <property type="nucleotide sequence ID" value="NZ_BMHT01000001.1"/>
</dbReference>
<sequence>MRRFRWLTLGLSGLLALLISAGFQIPEDDFLQRAAAQLAGFYQARYPEKSYVHLDKPVYALGETIWFKAYMVDASRHLPDTLSTVLYVDLLSPQNRLVTQRVLNLQQGTANGDFMLDDTLAQGVYTVRAYTSWMRNAAPGFFFSRRIAVWRTDPTAAPAAAATRRKKTAPEVAAPPTVARQPDVQFFPEGGTLIAQMDNRVAFKATDAYGHGIDVTGMVKDEQGADVLAFRSQHLGMGNFLLNPAAGKRYQATVKLPNGTVAVYPLPAVQPEGMSLSVSEIGDYLNVTIRRRTLAGNAPPEAIMLLAHVRGVLGYAGRGQIDDSKAFTARVPKSKFPTGIAHFTLFNAQGVALGERLVFVRNTSGLQLKITPSKPSYAPREKVDLAVEVRDASGQPVASQLSLAVNSAQALAINPDAHNILADLLLTSDLQGYVENPAYYFQDNVPEAKLALDNLLMTQGWRRFVWKQLLANTFDPNPFPLERMLSLSGQVLNDGKRPIAKSDVALIISSPDRGFANATTDPDGRFLFSGFSGRDTTQGIVQAKGTKGNRSPVVKLVERVAPLPTTPLPRLISPQPEIAEYLQVSKKQQAAERRFRMDTTKTIMLGNVTVKGQKTTQQDSRKLYTNADATIKLSDIPAASSYINILQVLQGRVAGLTITGNGFDMQAQIRGQGSPQYLLDGVPVDNSIVNSLSPTDVESIEVLKGASAAIYGSRGGGGVIAIYTKRGNPKYDYSKDPIPPRMAYVRRAGFYRAREFYVPQYDGSAKAPTRPDFRSTTLYWNPRVSTDASGTAHLSFYCSDASGSFTVSMEGLSTTGTPGLGSSSFTVR</sequence>
<feature type="domain" description="TonB-dependent receptor plug" evidence="3">
    <location>
        <begin position="638"/>
        <end position="719"/>
    </location>
</feature>
<evidence type="ECO:0000313" key="5">
    <source>
        <dbReference type="Proteomes" id="UP000632273"/>
    </source>
</evidence>
<comment type="caution">
    <text evidence="4">The sequence shown here is derived from an EMBL/GenBank/DDBJ whole genome shotgun (WGS) entry which is preliminary data.</text>
</comment>
<keyword evidence="5" id="KW-1185">Reference proteome</keyword>
<keyword evidence="2" id="KW-1134">Transmembrane beta strand</keyword>
<dbReference type="PANTHER" id="PTHR30069:SF29">
    <property type="entry name" value="HEMOGLOBIN AND HEMOGLOBIN-HAPTOGLOBIN-BINDING PROTEIN 1-RELATED"/>
    <property type="match status" value="1"/>
</dbReference>
<name>A0ABQ1TQF1_9BACT</name>
<reference evidence="5" key="1">
    <citation type="journal article" date="2019" name="Int. J. Syst. Evol. Microbiol.">
        <title>The Global Catalogue of Microorganisms (GCM) 10K type strain sequencing project: providing services to taxonomists for standard genome sequencing and annotation.</title>
        <authorList>
            <consortium name="The Broad Institute Genomics Platform"/>
            <consortium name="The Broad Institute Genome Sequencing Center for Infectious Disease"/>
            <person name="Wu L."/>
            <person name="Ma J."/>
        </authorList>
    </citation>
    <scope>NUCLEOTIDE SEQUENCE [LARGE SCALE GENOMIC DNA]</scope>
    <source>
        <strain evidence="5">CGMCC 1.15197</strain>
    </source>
</reference>
<gene>
    <name evidence="4" type="ORF">GCM10011383_07410</name>
</gene>
<protein>
    <recommendedName>
        <fullName evidence="3">TonB-dependent receptor plug domain-containing protein</fullName>
    </recommendedName>
</protein>
<dbReference type="PROSITE" id="PS52016">
    <property type="entry name" value="TONB_DEPENDENT_REC_3"/>
    <property type="match status" value="1"/>
</dbReference>
<evidence type="ECO:0000256" key="1">
    <source>
        <dbReference type="ARBA" id="ARBA00022729"/>
    </source>
</evidence>
<dbReference type="Gene3D" id="2.170.130.10">
    <property type="entry name" value="TonB-dependent receptor, plug domain"/>
    <property type="match status" value="1"/>
</dbReference>
<keyword evidence="1" id="KW-0732">Signal</keyword>
<comment type="subcellular location">
    <subcellularLocation>
        <location evidence="2">Cell outer membrane</location>
        <topology evidence="2">Multi-pass membrane protein</topology>
    </subcellularLocation>
</comment>
<evidence type="ECO:0000313" key="4">
    <source>
        <dbReference type="EMBL" id="GGE99081.1"/>
    </source>
</evidence>
<evidence type="ECO:0000259" key="3">
    <source>
        <dbReference type="Pfam" id="PF07715"/>
    </source>
</evidence>
<dbReference type="InterPro" id="IPR012910">
    <property type="entry name" value="Plug_dom"/>
</dbReference>
<accession>A0ABQ1TQF1</accession>
<dbReference type="Gene3D" id="2.60.40.1930">
    <property type="match status" value="1"/>
</dbReference>
<keyword evidence="2" id="KW-0812">Transmembrane</keyword>
<organism evidence="4 5">
    <name type="scientific">Hymenobacter cavernae</name>
    <dbReference type="NCBI Taxonomy" id="2044852"/>
    <lineage>
        <taxon>Bacteria</taxon>
        <taxon>Pseudomonadati</taxon>
        <taxon>Bacteroidota</taxon>
        <taxon>Cytophagia</taxon>
        <taxon>Cytophagales</taxon>
        <taxon>Hymenobacteraceae</taxon>
        <taxon>Hymenobacter</taxon>
    </lineage>
</organism>
<keyword evidence="2" id="KW-0472">Membrane</keyword>
<dbReference type="PANTHER" id="PTHR30069">
    <property type="entry name" value="TONB-DEPENDENT OUTER MEMBRANE RECEPTOR"/>
    <property type="match status" value="1"/>
</dbReference>
<dbReference type="SUPFAM" id="SSF56935">
    <property type="entry name" value="Porins"/>
    <property type="match status" value="1"/>
</dbReference>
<proteinExistence type="inferred from homology"/>